<dbReference type="Proteomes" id="UP000078200">
    <property type="component" value="Unassembled WGS sequence"/>
</dbReference>
<keyword evidence="3" id="KW-1185">Reference proteome</keyword>
<feature type="region of interest" description="Disordered" evidence="1">
    <location>
        <begin position="135"/>
        <end position="174"/>
    </location>
</feature>
<evidence type="ECO:0000313" key="2">
    <source>
        <dbReference type="EnsemblMetazoa" id="GAUT050784-PA"/>
    </source>
</evidence>
<evidence type="ECO:0000313" key="3">
    <source>
        <dbReference type="Proteomes" id="UP000078200"/>
    </source>
</evidence>
<sequence>MTLQCQGHNGEEIANEKSITPLMKAEVIKKDRNHEEDFDELEDEDVDEDLLSLDSYYSADIIDEEMNLKCSSKSNKRITIEITVLGVIYELVTTLRGALHLSLGSRFAMATHIVAQQPNYVSKTQNSNQHQPIGYHHRHHHHHHHHHHHYHHHHHDRHQHHRHQEHLKTIYSKI</sequence>
<dbReference type="VEuPathDB" id="VectorBase:GAUT050784"/>
<organism evidence="2 3">
    <name type="scientific">Glossina austeni</name>
    <name type="common">Savannah tsetse fly</name>
    <dbReference type="NCBI Taxonomy" id="7395"/>
    <lineage>
        <taxon>Eukaryota</taxon>
        <taxon>Metazoa</taxon>
        <taxon>Ecdysozoa</taxon>
        <taxon>Arthropoda</taxon>
        <taxon>Hexapoda</taxon>
        <taxon>Insecta</taxon>
        <taxon>Pterygota</taxon>
        <taxon>Neoptera</taxon>
        <taxon>Endopterygota</taxon>
        <taxon>Diptera</taxon>
        <taxon>Brachycera</taxon>
        <taxon>Muscomorpha</taxon>
        <taxon>Hippoboscoidea</taxon>
        <taxon>Glossinidae</taxon>
        <taxon>Glossina</taxon>
    </lineage>
</organism>
<accession>A0A1A9VXI7</accession>
<dbReference type="EnsemblMetazoa" id="GAUT050784-RA">
    <property type="protein sequence ID" value="GAUT050784-PA"/>
    <property type="gene ID" value="GAUT050784"/>
</dbReference>
<dbReference type="AlphaFoldDB" id="A0A1A9VXI7"/>
<name>A0A1A9VXI7_GLOAU</name>
<evidence type="ECO:0000256" key="1">
    <source>
        <dbReference type="SAM" id="MobiDB-lite"/>
    </source>
</evidence>
<proteinExistence type="predicted"/>
<protein>
    <submittedName>
        <fullName evidence="2">Uncharacterized protein</fullName>
    </submittedName>
</protein>
<feature type="compositionally biased region" description="Basic residues" evidence="1">
    <location>
        <begin position="135"/>
        <end position="165"/>
    </location>
</feature>
<reference evidence="2" key="1">
    <citation type="submission" date="2020-05" db="UniProtKB">
        <authorList>
            <consortium name="EnsemblMetazoa"/>
        </authorList>
    </citation>
    <scope>IDENTIFICATION</scope>
    <source>
        <strain evidence="2">TTRI</strain>
    </source>
</reference>